<dbReference type="RefSeq" id="WP_261670299.1">
    <property type="nucleotide sequence ID" value="NZ_JARUJP010000014.1"/>
</dbReference>
<evidence type="ECO:0000313" key="3">
    <source>
        <dbReference type="Proteomes" id="UP001281656"/>
    </source>
</evidence>
<accession>A0ABU4JV72</accession>
<keyword evidence="1" id="KW-0732">Signal</keyword>
<reference evidence="2 3" key="1">
    <citation type="submission" date="2023-04" db="EMBL/GenBank/DDBJ databases">
        <title>Clostridium tannerae sp. nov., isolated from the fecal material of an alpaca.</title>
        <authorList>
            <person name="Miller S."/>
            <person name="Hendry M."/>
            <person name="King J."/>
            <person name="Sankaranarayanan K."/>
            <person name="Lawson P.A."/>
        </authorList>
    </citation>
    <scope>NUCLEOTIDE SEQUENCE [LARGE SCALE GENOMIC DNA]</scope>
    <source>
        <strain evidence="2 3">A1-XYC3</strain>
    </source>
</reference>
<keyword evidence="3" id="KW-1185">Reference proteome</keyword>
<sequence>MKLKKKTAMFLSFAVGTVMFASTAMAEVVSKSGYDQLKDSVKYTADSLTGKVSNYTMDMSFVVKSNGTVVSSETSLGKYDVSKQAYETTSTSTDGPNKRENYSYVDKNNYIGKNSDQNVYYVTEYTSPQENHSFKNPFKEKQAGDVERIADALVGNLKDSVIVTQNPDGSKELSGTLNESQIPALINAIVSLQSKNEFGNGRGSESYLPKITKDIFVKEIKGKMVTSKDGLIQSVLGTGVISGKDDAGKEHTITFELLGKVSNVNSTSVKKPDLSGKTVEKTVEKDYSKLSNPQKFIGKYKTDILIEKDGKFQKIGEKFVDIQEINETSVSGRYYEEYAKGFESYGSNKKDFKFSGKFGEDHFNAPFTASTSSGNNIKGDIYIDQHSAKVNFSINQNMNSNMLSDSQFSRIFD</sequence>
<protein>
    <submittedName>
        <fullName evidence="2">Uncharacterized protein</fullName>
    </submittedName>
</protein>
<dbReference type="Proteomes" id="UP001281656">
    <property type="component" value="Unassembled WGS sequence"/>
</dbReference>
<evidence type="ECO:0000313" key="2">
    <source>
        <dbReference type="EMBL" id="MDW8802006.1"/>
    </source>
</evidence>
<gene>
    <name evidence="2" type="ORF">P8V03_12685</name>
</gene>
<organism evidence="2 3">
    <name type="scientific">Clostridium tanneri</name>
    <dbReference type="NCBI Taxonomy" id="3037988"/>
    <lineage>
        <taxon>Bacteria</taxon>
        <taxon>Bacillati</taxon>
        <taxon>Bacillota</taxon>
        <taxon>Clostridia</taxon>
        <taxon>Eubacteriales</taxon>
        <taxon>Clostridiaceae</taxon>
        <taxon>Clostridium</taxon>
    </lineage>
</organism>
<evidence type="ECO:0000256" key="1">
    <source>
        <dbReference type="SAM" id="SignalP"/>
    </source>
</evidence>
<feature type="chain" id="PRO_5046433137" evidence="1">
    <location>
        <begin position="27"/>
        <end position="413"/>
    </location>
</feature>
<comment type="caution">
    <text evidence="2">The sequence shown here is derived from an EMBL/GenBank/DDBJ whole genome shotgun (WGS) entry which is preliminary data.</text>
</comment>
<proteinExistence type="predicted"/>
<feature type="signal peptide" evidence="1">
    <location>
        <begin position="1"/>
        <end position="26"/>
    </location>
</feature>
<name>A0ABU4JV72_9CLOT</name>
<dbReference type="EMBL" id="JARUJP010000014">
    <property type="protein sequence ID" value="MDW8802006.1"/>
    <property type="molecule type" value="Genomic_DNA"/>
</dbReference>